<comment type="caution">
    <text evidence="4">The sequence shown here is derived from an EMBL/GenBank/DDBJ whole genome shotgun (WGS) entry which is preliminary data.</text>
</comment>
<dbReference type="PATRIC" id="fig|298794.3.peg.7238"/>
<protein>
    <recommendedName>
        <fullName evidence="6">Transposase</fullName>
    </recommendedName>
</protein>
<feature type="domain" description="Transposase IS204/IS1001/IS1096/IS1165 DDE" evidence="2">
    <location>
        <begin position="452"/>
        <end position="542"/>
    </location>
</feature>
<evidence type="ECO:0000259" key="3">
    <source>
        <dbReference type="Pfam" id="PF14690"/>
    </source>
</evidence>
<organism evidence="4 5">
    <name type="scientific">Methylobacterium variabile</name>
    <dbReference type="NCBI Taxonomy" id="298794"/>
    <lineage>
        <taxon>Bacteria</taxon>
        <taxon>Pseudomonadati</taxon>
        <taxon>Pseudomonadota</taxon>
        <taxon>Alphaproteobacteria</taxon>
        <taxon>Hyphomicrobiales</taxon>
        <taxon>Methylobacteriaceae</taxon>
        <taxon>Methylobacterium</taxon>
    </lineage>
</organism>
<proteinExistence type="predicted"/>
<evidence type="ECO:0000313" key="4">
    <source>
        <dbReference type="EMBL" id="KMO37762.1"/>
    </source>
</evidence>
<dbReference type="Pfam" id="PF01610">
    <property type="entry name" value="DDE_Tnp_ISL3"/>
    <property type="match status" value="2"/>
</dbReference>
<dbReference type="NCBIfam" id="NF033550">
    <property type="entry name" value="transpos_ISL3"/>
    <property type="match status" value="1"/>
</dbReference>
<dbReference type="RefSeq" id="WP_048444522.1">
    <property type="nucleotide sequence ID" value="NZ_LABY01000080.1"/>
</dbReference>
<evidence type="ECO:0000259" key="2">
    <source>
        <dbReference type="Pfam" id="PF01610"/>
    </source>
</evidence>
<evidence type="ECO:0000313" key="5">
    <source>
        <dbReference type="Proteomes" id="UP000035955"/>
    </source>
</evidence>
<feature type="domain" description="Transposase IS204/IS1001/IS1096/IS1165 DDE" evidence="2">
    <location>
        <begin position="153"/>
        <end position="287"/>
    </location>
</feature>
<evidence type="ECO:0008006" key="6">
    <source>
        <dbReference type="Google" id="ProtNLM"/>
    </source>
</evidence>
<dbReference type="EMBL" id="LABY01000080">
    <property type="protein sequence ID" value="KMO37762.1"/>
    <property type="molecule type" value="Genomic_DNA"/>
</dbReference>
<name>A0A0J6SW34_9HYPH</name>
<keyword evidence="5" id="KW-1185">Reference proteome</keyword>
<dbReference type="PANTHER" id="PTHR33498:SF1">
    <property type="entry name" value="TRANSPOSASE FOR INSERTION SEQUENCE ELEMENT IS1557"/>
    <property type="match status" value="1"/>
</dbReference>
<feature type="domain" description="Transposase IS204/IS1001/IS1096/IS1165 zinc-finger" evidence="3">
    <location>
        <begin position="34"/>
        <end position="76"/>
    </location>
</feature>
<dbReference type="InterPro" id="IPR029261">
    <property type="entry name" value="Transposase_Znf"/>
</dbReference>
<sequence>MNIPYAIPECRVAHLVERHHDHLVVPVRLDAATGCCPECGHASRSVHSRYHRQPADLPLSTSQTKLRIEVRRFYCLNPTCRRRIFAKTPTDLLAPHARRTRRLGEAQARVGLACGGAGGARLLAHLHMPASRATVLRLVTRMPMPDTPAPIRVGIDDWAIRKGSRYGTIVVDLDRHRVVDLLPDRTAPTVAGWLERHSSVALVAWDRSTEYARGASLGAPQAQQVADRWHLLTNMRQAVERWLHGAHARLRSLPLLPGSTVRPARRNRAFARSTTELEAAAQSRMRWQVVYDEVRHRHAAGKPLLAIARALGLARATVRKYASAETFPARLPHGAGPSLLDPHVAYLAGRIDEGSENAMALWREIREQGYPGTSRQVHRFVAERRTRPVRSGRKPRSAKASASEPPGSETLLPPARQLAWLLVQPTSVLNESEAAVVSRVEQDDTARAVTGLARRFTALVRAAGKGNPVADDRDAAADIEAWITKARTCEAPAIATFASGLEADIAAVRAALMEPWSSGQAEGQVNRLKLIKRQCYGRAGLNLLKRRMVLAA</sequence>
<dbReference type="Proteomes" id="UP000035955">
    <property type="component" value="Unassembled WGS sequence"/>
</dbReference>
<dbReference type="Pfam" id="PF14690">
    <property type="entry name" value="Zn_ribbon_ISL3"/>
    <property type="match status" value="1"/>
</dbReference>
<feature type="compositionally biased region" description="Basic residues" evidence="1">
    <location>
        <begin position="387"/>
        <end position="397"/>
    </location>
</feature>
<reference evidence="4 5" key="1">
    <citation type="submission" date="2015-03" db="EMBL/GenBank/DDBJ databases">
        <title>Genome sequencing of Methylobacterium variabile DSM 16961.</title>
        <authorList>
            <person name="Chaudhry V."/>
            <person name="Patil P.B."/>
        </authorList>
    </citation>
    <scope>NUCLEOTIDE SEQUENCE [LARGE SCALE GENOMIC DNA]</scope>
    <source>
        <strain evidence="4 5">DSM 16961</strain>
    </source>
</reference>
<evidence type="ECO:0000256" key="1">
    <source>
        <dbReference type="SAM" id="MobiDB-lite"/>
    </source>
</evidence>
<dbReference type="OrthoDB" id="46712at2"/>
<feature type="region of interest" description="Disordered" evidence="1">
    <location>
        <begin position="373"/>
        <end position="410"/>
    </location>
</feature>
<gene>
    <name evidence="4" type="ORF">VQ02_12500</name>
</gene>
<dbReference type="InterPro" id="IPR047951">
    <property type="entry name" value="Transpos_ISL3"/>
</dbReference>
<dbReference type="InterPro" id="IPR002560">
    <property type="entry name" value="Transposase_DDE"/>
</dbReference>
<accession>A0A0J6SW34</accession>
<dbReference type="AlphaFoldDB" id="A0A0J6SW34"/>
<dbReference type="PANTHER" id="PTHR33498">
    <property type="entry name" value="TRANSPOSASE FOR INSERTION SEQUENCE ELEMENT IS1557"/>
    <property type="match status" value="1"/>
</dbReference>